<dbReference type="EMBL" id="JACOSL010000040">
    <property type="protein sequence ID" value="MBI1756825.1"/>
    <property type="molecule type" value="Genomic_DNA"/>
</dbReference>
<proteinExistence type="predicted"/>
<feature type="transmembrane region" description="Helical" evidence="2">
    <location>
        <begin position="15"/>
        <end position="37"/>
    </location>
</feature>
<protein>
    <submittedName>
        <fullName evidence="3">Uncharacterized protein</fullName>
    </submittedName>
</protein>
<evidence type="ECO:0000313" key="3">
    <source>
        <dbReference type="EMBL" id="MBI1756825.1"/>
    </source>
</evidence>
<keyword evidence="2" id="KW-1133">Transmembrane helix</keyword>
<dbReference type="AlphaFoldDB" id="A0A931PW13"/>
<keyword evidence="2" id="KW-0472">Membrane</keyword>
<keyword evidence="2" id="KW-0812">Transmembrane</keyword>
<evidence type="ECO:0000313" key="4">
    <source>
        <dbReference type="Proteomes" id="UP000727962"/>
    </source>
</evidence>
<feature type="compositionally biased region" description="Basic and acidic residues" evidence="1">
    <location>
        <begin position="41"/>
        <end position="56"/>
    </location>
</feature>
<organism evidence="3 4">
    <name type="scientific">Fimbriimonas ginsengisoli</name>
    <dbReference type="NCBI Taxonomy" id="1005039"/>
    <lineage>
        <taxon>Bacteria</taxon>
        <taxon>Bacillati</taxon>
        <taxon>Armatimonadota</taxon>
        <taxon>Fimbriimonadia</taxon>
        <taxon>Fimbriimonadales</taxon>
        <taxon>Fimbriimonadaceae</taxon>
        <taxon>Fimbriimonas</taxon>
    </lineage>
</organism>
<evidence type="ECO:0000256" key="2">
    <source>
        <dbReference type="SAM" id="Phobius"/>
    </source>
</evidence>
<evidence type="ECO:0000256" key="1">
    <source>
        <dbReference type="SAM" id="MobiDB-lite"/>
    </source>
</evidence>
<accession>A0A931PW13</accession>
<sequence>MAQQELPTVDDVQRLLLFLGLPVILLCVVGFIVFTRWGRRQAEKSKRQHQETEDSNKPNSGT</sequence>
<dbReference type="Proteomes" id="UP000727962">
    <property type="component" value="Unassembled WGS sequence"/>
</dbReference>
<reference evidence="3" key="1">
    <citation type="submission" date="2020-07" db="EMBL/GenBank/DDBJ databases">
        <title>Huge and variable diversity of episymbiotic CPR bacteria and DPANN archaea in groundwater ecosystems.</title>
        <authorList>
            <person name="He C.Y."/>
            <person name="Keren R."/>
            <person name="Whittaker M."/>
            <person name="Farag I.F."/>
            <person name="Doudna J."/>
            <person name="Cate J.H.D."/>
            <person name="Banfield J.F."/>
        </authorList>
    </citation>
    <scope>NUCLEOTIDE SEQUENCE</scope>
    <source>
        <strain evidence="3">NC_groundwater_17_Pr7_B-0.1um_64_12</strain>
    </source>
</reference>
<feature type="region of interest" description="Disordered" evidence="1">
    <location>
        <begin position="41"/>
        <end position="62"/>
    </location>
</feature>
<comment type="caution">
    <text evidence="3">The sequence shown here is derived from an EMBL/GenBank/DDBJ whole genome shotgun (WGS) entry which is preliminary data.</text>
</comment>
<gene>
    <name evidence="3" type="ORF">HYR64_06940</name>
</gene>
<name>A0A931PW13_FIMGI</name>